<keyword evidence="1" id="KW-0472">Membrane</keyword>
<organism evidence="2 3">
    <name type="scientific">Methanococcus maripaludis</name>
    <name type="common">Methanococcus deltae</name>
    <dbReference type="NCBI Taxonomy" id="39152"/>
    <lineage>
        <taxon>Archaea</taxon>
        <taxon>Methanobacteriati</taxon>
        <taxon>Methanobacteriota</taxon>
        <taxon>Methanomada group</taxon>
        <taxon>Methanococci</taxon>
        <taxon>Methanococcales</taxon>
        <taxon>Methanococcaceae</taxon>
        <taxon>Methanococcus</taxon>
    </lineage>
</organism>
<accession>A0A2L1C9G9</accession>
<keyword evidence="1" id="KW-0812">Transmembrane</keyword>
<dbReference type="Proteomes" id="UP000239462">
    <property type="component" value="Chromosome"/>
</dbReference>
<feature type="transmembrane region" description="Helical" evidence="1">
    <location>
        <begin position="153"/>
        <end position="173"/>
    </location>
</feature>
<proteinExistence type="predicted"/>
<feature type="transmembrane region" description="Helical" evidence="1">
    <location>
        <begin position="38"/>
        <end position="54"/>
    </location>
</feature>
<feature type="transmembrane region" description="Helical" evidence="1">
    <location>
        <begin position="185"/>
        <end position="206"/>
    </location>
</feature>
<dbReference type="RefSeq" id="WP_104837574.1">
    <property type="nucleotide sequence ID" value="NZ_CP026606.1"/>
</dbReference>
<evidence type="ECO:0000313" key="2">
    <source>
        <dbReference type="EMBL" id="AVB75959.1"/>
    </source>
</evidence>
<feature type="transmembrane region" description="Helical" evidence="1">
    <location>
        <begin position="12"/>
        <end position="32"/>
    </location>
</feature>
<evidence type="ECO:0000256" key="1">
    <source>
        <dbReference type="SAM" id="Phobius"/>
    </source>
</evidence>
<dbReference type="EMBL" id="CP026606">
    <property type="protein sequence ID" value="AVB75959.1"/>
    <property type="molecule type" value="Genomic_DNA"/>
</dbReference>
<feature type="transmembrane region" description="Helical" evidence="1">
    <location>
        <begin position="113"/>
        <end position="132"/>
    </location>
</feature>
<dbReference type="KEGG" id="mmad:MMJJ_05420"/>
<reference evidence="3" key="1">
    <citation type="journal article" date="2018" name="Genome Announc.">
        <title>Complete Genome Sequence of the Methanococcus maripaludis Type Strain JJ (DSM 2067), a Model for Selenoprotein Synthesis in Archaea.</title>
        <authorList>
            <person name="Poehlein A."/>
            <person name="Heym D."/>
            <person name="Quitzke V."/>
            <person name="Fersch J."/>
            <person name="Daniel R."/>
            <person name="Rother M."/>
        </authorList>
    </citation>
    <scope>NUCLEOTIDE SEQUENCE [LARGE SCALE GENOMIC DNA]</scope>
    <source>
        <strain evidence="3">DSM 2067</strain>
    </source>
</reference>
<protein>
    <submittedName>
        <fullName evidence="2">Uncharacterized protein</fullName>
    </submittedName>
</protein>
<dbReference type="GeneID" id="36101634"/>
<dbReference type="AlphaFoldDB" id="A0A2L1C9G9"/>
<gene>
    <name evidence="2" type="ORF">MMJJ_05420</name>
</gene>
<evidence type="ECO:0000313" key="3">
    <source>
        <dbReference type="Proteomes" id="UP000239462"/>
    </source>
</evidence>
<sequence length="575" mass="68271">MEFKKYLNDFFIFICFFSMFYIVYLLIIGFGIWVIPEFFGIFLLLNIFYLLLWAKMGDNMDNKISELIMSTTTKIKDIYSVLSENKVNLLFNIHVLVFLNIYSKGVVSNLKDITMVYATLASIIISVTFLIVQLSSSTYGSEIWEIYKNDRYVQYYLVTTPFLILVGLLLVISSSENDMWLNINLLPIFLMFFSIFLIPTYFLHLMDTLKPENILKSILTSIDTKEIISYHNSKSKYNSTDEIQTYSVDMIANIFKVLAKQEQYKALKNCMDLLSGTYFKDLFEKYEFSELKGFLKEYTYLIKKICFMKYPENYEEDIKVSAISGLETIYKHISDKNHVAHYQLKCIYDITYDTIEKYDPNRSLIDMRDYGSEIMITGVCSQTIQSFLKIKLYNFEKIKSNNEGDDLRSIFTYSWALSRELIFKWVKFYSNLDEISRFQIHHTKSRWISDLIEMINKDTFKIIEESENENEVKYLIEYLLNFYREIIITKGFDYKIGLVYLFEKEHKLIANSFSKLIDLLESKNYTGSLYSILKSIHHLNTNNLFDGNFKKWVRKNKYEEKMERIEKIHSNLNKF</sequence>
<keyword evidence="1" id="KW-1133">Transmembrane helix</keyword>
<name>A0A2L1C9G9_METMI</name>